<dbReference type="STRING" id="548476.cauri_1956"/>
<reference evidence="1 2" key="1">
    <citation type="journal article" date="2010" name="BMC Genomics">
        <title>Complete genome sequence and lifestyle of black-pigmented Corynebacterium aurimucosum ATCC 700975 (formerly C. nigricans CN-1) isolated from a vaginal swab of a woman with spontaneous abortion.</title>
        <authorList>
            <person name="Trost E."/>
            <person name="Gotker S."/>
            <person name="Schneider J."/>
            <person name="Schneiker-Bekel S."/>
            <person name="Szczepanowski R."/>
            <person name="Tilker A."/>
            <person name="Viehoever P."/>
            <person name="Arnold W."/>
            <person name="Bekel T."/>
            <person name="Blom J."/>
            <person name="Gartemann K.H."/>
            <person name="Linke B."/>
            <person name="Goesmann A."/>
            <person name="Puhler A."/>
            <person name="Shukla S.K."/>
            <person name="Tauch A."/>
        </authorList>
    </citation>
    <scope>NUCLEOTIDE SEQUENCE [LARGE SCALE GENOMIC DNA]</scope>
    <source>
        <strain evidence="2">ATCC 700975 / DSM 44827 / CIP 107346 / CN-1</strain>
    </source>
</reference>
<dbReference type="EMBL" id="CP001601">
    <property type="protein sequence ID" value="ACP33549.1"/>
    <property type="molecule type" value="Genomic_DNA"/>
</dbReference>
<name>C3PI95_CORA7</name>
<dbReference type="OrthoDB" id="4747530at2"/>
<keyword evidence="2" id="KW-1185">Reference proteome</keyword>
<evidence type="ECO:0000313" key="2">
    <source>
        <dbReference type="Proteomes" id="UP000002077"/>
    </source>
</evidence>
<evidence type="ECO:0000313" key="1">
    <source>
        <dbReference type="EMBL" id="ACP33549.1"/>
    </source>
</evidence>
<dbReference type="KEGG" id="car:cauri_1956"/>
<dbReference type="Proteomes" id="UP000002077">
    <property type="component" value="Chromosome"/>
</dbReference>
<dbReference type="eggNOG" id="ENOG5031MJQ">
    <property type="taxonomic scope" value="Bacteria"/>
</dbReference>
<dbReference type="HOGENOM" id="CLU_1674932_0_0_11"/>
<proteinExistence type="predicted"/>
<dbReference type="AlphaFoldDB" id="C3PI95"/>
<protein>
    <submittedName>
        <fullName evidence="1">Uncharacterized protein</fullName>
    </submittedName>
</protein>
<sequence>MAGRQLRTARNTVNLHPNIWDETRFRNLPATAQWLYLALHTHQDLNQAGVIDWHPARLAGMSSDLISEDIEIAGSQLEEAGHLTIDYGTQEAYINGYNAKNRWLKSPTVGIAVGTAAQKTHSRKIRQVLKEELSYLTQQNPNNSALQTQPILDLLTE</sequence>
<dbReference type="GeneID" id="31924597"/>
<dbReference type="RefSeq" id="WP_010191127.1">
    <property type="nucleotide sequence ID" value="NC_012590.1"/>
</dbReference>
<accession>C3PI95</accession>
<organism evidence="1 2">
    <name type="scientific">Corynebacterium aurimucosum (strain ATCC 700975 / DSM 44827 / CIP 107346 / CN-1)</name>
    <name type="common">Corynebacterium nigricans</name>
    <dbReference type="NCBI Taxonomy" id="548476"/>
    <lineage>
        <taxon>Bacteria</taxon>
        <taxon>Bacillati</taxon>
        <taxon>Actinomycetota</taxon>
        <taxon>Actinomycetes</taxon>
        <taxon>Mycobacteriales</taxon>
        <taxon>Corynebacteriaceae</taxon>
        <taxon>Corynebacterium</taxon>
    </lineage>
</organism>
<gene>
    <name evidence="1" type="ordered locus">cauri_1956</name>
</gene>